<keyword evidence="1" id="KW-0472">Membrane</keyword>
<evidence type="ECO:0000313" key="2">
    <source>
        <dbReference type="EMBL" id="GAA1952748.1"/>
    </source>
</evidence>
<evidence type="ECO:0008006" key="4">
    <source>
        <dbReference type="Google" id="ProtNLM"/>
    </source>
</evidence>
<dbReference type="EMBL" id="BAAAPB010000001">
    <property type="protein sequence ID" value="GAA1952748.1"/>
    <property type="molecule type" value="Genomic_DNA"/>
</dbReference>
<keyword evidence="3" id="KW-1185">Reference proteome</keyword>
<reference evidence="2 3" key="1">
    <citation type="journal article" date="2019" name="Int. J. Syst. Evol. Microbiol.">
        <title>The Global Catalogue of Microorganisms (GCM) 10K type strain sequencing project: providing services to taxonomists for standard genome sequencing and annotation.</title>
        <authorList>
            <consortium name="The Broad Institute Genomics Platform"/>
            <consortium name="The Broad Institute Genome Sequencing Center for Infectious Disease"/>
            <person name="Wu L."/>
            <person name="Ma J."/>
        </authorList>
    </citation>
    <scope>NUCLEOTIDE SEQUENCE [LARGE SCALE GENOMIC DNA]</scope>
    <source>
        <strain evidence="2 3">JCM 15309</strain>
    </source>
</reference>
<keyword evidence="1" id="KW-0812">Transmembrane</keyword>
<dbReference type="Proteomes" id="UP001500571">
    <property type="component" value="Unassembled WGS sequence"/>
</dbReference>
<feature type="transmembrane region" description="Helical" evidence="1">
    <location>
        <begin position="42"/>
        <end position="61"/>
    </location>
</feature>
<dbReference type="RefSeq" id="WP_344043020.1">
    <property type="nucleotide sequence ID" value="NZ_BAAAPB010000001.1"/>
</dbReference>
<organism evidence="2 3">
    <name type="scientific">Nocardioides panacihumi</name>
    <dbReference type="NCBI Taxonomy" id="400774"/>
    <lineage>
        <taxon>Bacteria</taxon>
        <taxon>Bacillati</taxon>
        <taxon>Actinomycetota</taxon>
        <taxon>Actinomycetes</taxon>
        <taxon>Propionibacteriales</taxon>
        <taxon>Nocardioidaceae</taxon>
        <taxon>Nocardioides</taxon>
    </lineage>
</organism>
<name>A0ABN2QIG5_9ACTN</name>
<evidence type="ECO:0000313" key="3">
    <source>
        <dbReference type="Proteomes" id="UP001500571"/>
    </source>
</evidence>
<accession>A0ABN2QIG5</accession>
<protein>
    <recommendedName>
        <fullName evidence="4">Ig-like domain repeat protein</fullName>
    </recommendedName>
</protein>
<evidence type="ECO:0000256" key="1">
    <source>
        <dbReference type="SAM" id="Phobius"/>
    </source>
</evidence>
<gene>
    <name evidence="2" type="ORF">GCM10009798_09970</name>
</gene>
<keyword evidence="1" id="KW-1133">Transmembrane helix</keyword>
<sequence length="444" mass="46067">MSTLDDLRATLTSHALAEDTALPGRLDSVRSRVTVVRRRRRAATVAGAVAAIAVVAAGVALPRLVTTDGVPDLAASAHVTWGGFDYALVEELQSRPGDDRLDVTIPRSDRDQVVVLVAEDLHGGSVTLGTKASQSEGGELLDRLVEDGAGAPVSVTAAAGTDVSRVPLVATVDGGTSGTRVAVAVYRRTDAMPRGVLDATGATVFRQRVGGRELLAGAFVEPGRAERTFSFRGALSDVRLADFCSVPNGGSWRNGPWVHVSIDGDGFMSGSCGAPSEDATGSSYYPDLHEVKEHSARVWISTTQGGAPTPVAGAVVGLGLYGPTDTVDVHGSTIDRVVESAGRLWQLDHVIDSEPGTHRIVATWTNPRDHFLVGYAAERTRRVTIGGTVPGGGTTDNSAGSLADARSSSVGGVVLPGGKQSFTVTWPAQYADASGAILVYRPAD</sequence>
<proteinExistence type="predicted"/>
<comment type="caution">
    <text evidence="2">The sequence shown here is derived from an EMBL/GenBank/DDBJ whole genome shotgun (WGS) entry which is preliminary data.</text>
</comment>